<gene>
    <name evidence="3" type="ORF">G3574_22600</name>
</gene>
<dbReference type="Gene3D" id="1.20.144.10">
    <property type="entry name" value="Phosphatidic acid phosphatase type 2/haloperoxidase"/>
    <property type="match status" value="1"/>
</dbReference>
<evidence type="ECO:0000313" key="3">
    <source>
        <dbReference type="EMBL" id="NEX63880.1"/>
    </source>
</evidence>
<reference evidence="3 4" key="1">
    <citation type="submission" date="2020-02" db="EMBL/GenBank/DDBJ databases">
        <authorList>
            <person name="Kim M.K."/>
        </authorList>
    </citation>
    <scope>NUCLEOTIDE SEQUENCE [LARGE SCALE GENOMIC DNA]</scope>
    <source>
        <strain evidence="3 4">17J57-3</strain>
    </source>
</reference>
<dbReference type="Proteomes" id="UP000482155">
    <property type="component" value="Unassembled WGS sequence"/>
</dbReference>
<dbReference type="Pfam" id="PF01569">
    <property type="entry name" value="PAP2"/>
    <property type="match status" value="1"/>
</dbReference>
<keyword evidence="1" id="KW-0472">Membrane</keyword>
<dbReference type="EMBL" id="JAAIVB010000077">
    <property type="protein sequence ID" value="NEX63880.1"/>
    <property type="molecule type" value="Genomic_DNA"/>
</dbReference>
<comment type="caution">
    <text evidence="3">The sequence shown here is derived from an EMBL/GenBank/DDBJ whole genome shotgun (WGS) entry which is preliminary data.</text>
</comment>
<feature type="transmembrane region" description="Helical" evidence="1">
    <location>
        <begin position="128"/>
        <end position="149"/>
    </location>
</feature>
<keyword evidence="4" id="KW-1185">Reference proteome</keyword>
<protein>
    <submittedName>
        <fullName evidence="3">Phosphatase PAP2 family protein</fullName>
    </submittedName>
</protein>
<dbReference type="InterPro" id="IPR000326">
    <property type="entry name" value="PAP2/HPO"/>
</dbReference>
<dbReference type="RefSeq" id="WP_163967817.1">
    <property type="nucleotide sequence ID" value="NZ_JAAIVB010000077.1"/>
</dbReference>
<feature type="transmembrane region" description="Helical" evidence="1">
    <location>
        <begin position="69"/>
        <end position="91"/>
    </location>
</feature>
<name>A0A6B3SSF1_9BURK</name>
<dbReference type="SUPFAM" id="SSF48317">
    <property type="entry name" value="Acid phosphatase/Vanadium-dependent haloperoxidase"/>
    <property type="match status" value="1"/>
</dbReference>
<dbReference type="CDD" id="cd01610">
    <property type="entry name" value="PAP2_like"/>
    <property type="match status" value="1"/>
</dbReference>
<dbReference type="SMART" id="SM00014">
    <property type="entry name" value="acidPPc"/>
    <property type="match status" value="1"/>
</dbReference>
<keyword evidence="1" id="KW-1133">Transmembrane helix</keyword>
<evidence type="ECO:0000259" key="2">
    <source>
        <dbReference type="SMART" id="SM00014"/>
    </source>
</evidence>
<accession>A0A6B3SSF1</accession>
<sequence>MISWTHLTHFGDLTITALLAFAITAWLLVEDERKLAACWSGLFLSALGIVTLTKMAFIGWGIFIPVLDFTGFSGHAMRATAVFPVLSYLLFQRSPSLVRTWGVLAGFALAGMIGLSRLVLHSHSVSEVVAGTLLGGMVSAGFMLIAGSLRKHIFTKVRIALCLAALLPAPYVQPAPTQEWLTGVSLFFSGHERPFLRVDCREAGVWRCPRDFAGDD</sequence>
<dbReference type="InterPro" id="IPR036938">
    <property type="entry name" value="PAP2/HPO_sf"/>
</dbReference>
<feature type="transmembrane region" description="Helical" evidence="1">
    <location>
        <begin position="98"/>
        <end position="116"/>
    </location>
</feature>
<evidence type="ECO:0000256" key="1">
    <source>
        <dbReference type="SAM" id="Phobius"/>
    </source>
</evidence>
<evidence type="ECO:0000313" key="4">
    <source>
        <dbReference type="Proteomes" id="UP000482155"/>
    </source>
</evidence>
<feature type="domain" description="Phosphatidic acid phosphatase type 2/haloperoxidase" evidence="2">
    <location>
        <begin position="42"/>
        <end position="143"/>
    </location>
</feature>
<organism evidence="3 4">
    <name type="scientific">Noviherbaspirillum galbum</name>
    <dbReference type="NCBI Taxonomy" id="2709383"/>
    <lineage>
        <taxon>Bacteria</taxon>
        <taxon>Pseudomonadati</taxon>
        <taxon>Pseudomonadota</taxon>
        <taxon>Betaproteobacteria</taxon>
        <taxon>Burkholderiales</taxon>
        <taxon>Oxalobacteraceae</taxon>
        <taxon>Noviherbaspirillum</taxon>
    </lineage>
</organism>
<dbReference type="AlphaFoldDB" id="A0A6B3SSF1"/>
<keyword evidence="1" id="KW-0812">Transmembrane</keyword>
<feature type="transmembrane region" description="Helical" evidence="1">
    <location>
        <begin position="41"/>
        <end position="63"/>
    </location>
</feature>
<feature type="transmembrane region" description="Helical" evidence="1">
    <location>
        <begin position="6"/>
        <end position="29"/>
    </location>
</feature>
<proteinExistence type="predicted"/>